<organism evidence="1 2">
    <name type="scientific">Cellulomonas chitinilytica</name>
    <dbReference type="NCBI Taxonomy" id="398759"/>
    <lineage>
        <taxon>Bacteria</taxon>
        <taxon>Bacillati</taxon>
        <taxon>Actinomycetota</taxon>
        <taxon>Actinomycetes</taxon>
        <taxon>Micrococcales</taxon>
        <taxon>Cellulomonadaceae</taxon>
        <taxon>Cellulomonas</taxon>
    </lineage>
</organism>
<sequence>MHRDAVVARASTPEHLRPADRHVALLFDWDGTVADSQQVNFEVLRTALDGVGLTLDQGWFDARTGVSSREMVRMVADLAQTDVDVDAVAAARDRVFLERVDEVGEVRHVVDVLRAEHGRRRTALATGGTAATVLPTVRALGLGSLFDVTVTRGDVARGKPAPDIFLRAAELLGVDPAGCLVYEDSDEGLQAALTAGMDAVDVRPLR</sequence>
<dbReference type="InterPro" id="IPR023198">
    <property type="entry name" value="PGP-like_dom2"/>
</dbReference>
<dbReference type="SFLD" id="SFLDS00003">
    <property type="entry name" value="Haloacid_Dehalogenase"/>
    <property type="match status" value="1"/>
</dbReference>
<proteinExistence type="predicted"/>
<reference evidence="1" key="1">
    <citation type="submission" date="2021-01" db="EMBL/GenBank/DDBJ databases">
        <title>Whole genome shotgun sequence of Cellulomonas chitinilytica NBRC 110799.</title>
        <authorList>
            <person name="Komaki H."/>
            <person name="Tamura T."/>
        </authorList>
    </citation>
    <scope>NUCLEOTIDE SEQUENCE</scope>
    <source>
        <strain evidence="1">NBRC 110799</strain>
    </source>
</reference>
<dbReference type="Pfam" id="PF00702">
    <property type="entry name" value="Hydrolase"/>
    <property type="match status" value="1"/>
</dbReference>
<dbReference type="Gene3D" id="3.40.50.1000">
    <property type="entry name" value="HAD superfamily/HAD-like"/>
    <property type="match status" value="1"/>
</dbReference>
<name>A0A919U4N0_9CELL</name>
<dbReference type="EMBL" id="BONK01000021">
    <property type="protein sequence ID" value="GIG23617.1"/>
    <property type="molecule type" value="Genomic_DNA"/>
</dbReference>
<dbReference type="InterPro" id="IPR023214">
    <property type="entry name" value="HAD_sf"/>
</dbReference>
<dbReference type="Proteomes" id="UP000632740">
    <property type="component" value="Unassembled WGS sequence"/>
</dbReference>
<dbReference type="RefSeq" id="WP_203758619.1">
    <property type="nucleotide sequence ID" value="NZ_BONK01000021.1"/>
</dbReference>
<dbReference type="InterPro" id="IPR036412">
    <property type="entry name" value="HAD-like_sf"/>
</dbReference>
<dbReference type="InterPro" id="IPR006439">
    <property type="entry name" value="HAD-SF_hydro_IA"/>
</dbReference>
<dbReference type="GO" id="GO:0050308">
    <property type="term" value="F:sugar-phosphatase activity"/>
    <property type="evidence" value="ECO:0007669"/>
    <property type="project" value="TreeGrafter"/>
</dbReference>
<evidence type="ECO:0000313" key="2">
    <source>
        <dbReference type="Proteomes" id="UP000632740"/>
    </source>
</evidence>
<comment type="caution">
    <text evidence="1">The sequence shown here is derived from an EMBL/GenBank/DDBJ whole genome shotgun (WGS) entry which is preliminary data.</text>
</comment>
<dbReference type="SFLD" id="SFLDG01129">
    <property type="entry name" value="C1.5:_HAD__Beta-PGM__Phosphata"/>
    <property type="match status" value="1"/>
</dbReference>
<gene>
    <name evidence="1" type="primary">yqaB</name>
    <name evidence="1" type="ORF">Cch01nite_43410</name>
</gene>
<dbReference type="PANTHER" id="PTHR43481:SF4">
    <property type="entry name" value="GLYCEROL-1-PHOSPHATE PHOSPHOHYDROLASE 1-RELATED"/>
    <property type="match status" value="1"/>
</dbReference>
<dbReference type="PANTHER" id="PTHR43481">
    <property type="entry name" value="FRUCTOSE-1-PHOSPHATE PHOSPHATASE"/>
    <property type="match status" value="1"/>
</dbReference>
<dbReference type="AlphaFoldDB" id="A0A919U4N0"/>
<dbReference type="Gene3D" id="1.10.150.240">
    <property type="entry name" value="Putative phosphatase, domain 2"/>
    <property type="match status" value="1"/>
</dbReference>
<dbReference type="InterPro" id="IPR051806">
    <property type="entry name" value="HAD-like_SPP"/>
</dbReference>
<evidence type="ECO:0000313" key="1">
    <source>
        <dbReference type="EMBL" id="GIG23617.1"/>
    </source>
</evidence>
<keyword evidence="2" id="KW-1185">Reference proteome</keyword>
<protein>
    <submittedName>
        <fullName evidence="1">Fructose-1-phosphate phosphatase YqaB</fullName>
    </submittedName>
</protein>
<dbReference type="SUPFAM" id="SSF56784">
    <property type="entry name" value="HAD-like"/>
    <property type="match status" value="1"/>
</dbReference>
<accession>A0A919U4N0</accession>
<dbReference type="NCBIfam" id="TIGR01509">
    <property type="entry name" value="HAD-SF-IA-v3"/>
    <property type="match status" value="1"/>
</dbReference>